<feature type="region of interest" description="Disordered" evidence="1">
    <location>
        <begin position="247"/>
        <end position="288"/>
    </location>
</feature>
<feature type="region of interest" description="Disordered" evidence="1">
    <location>
        <begin position="1"/>
        <end position="145"/>
    </location>
</feature>
<feature type="compositionally biased region" description="Basic and acidic residues" evidence="1">
    <location>
        <begin position="278"/>
        <end position="288"/>
    </location>
</feature>
<dbReference type="AlphaFoldDB" id="A0A4Y9Y356"/>
<accession>A0A4Y9Y356</accession>
<feature type="compositionally biased region" description="Polar residues" evidence="1">
    <location>
        <begin position="36"/>
        <end position="49"/>
    </location>
</feature>
<dbReference type="Proteomes" id="UP000298327">
    <property type="component" value="Unassembled WGS sequence"/>
</dbReference>
<proteinExistence type="predicted"/>
<dbReference type="EMBL" id="SEOQ01000937">
    <property type="protein sequence ID" value="TFY55249.1"/>
    <property type="molecule type" value="Genomic_DNA"/>
</dbReference>
<name>A0A4Y9Y356_9AGAM</name>
<feature type="compositionally biased region" description="Basic and acidic residues" evidence="1">
    <location>
        <begin position="127"/>
        <end position="145"/>
    </location>
</feature>
<keyword evidence="3" id="KW-1185">Reference proteome</keyword>
<evidence type="ECO:0000313" key="3">
    <source>
        <dbReference type="Proteomes" id="UP000298327"/>
    </source>
</evidence>
<comment type="caution">
    <text evidence="2">The sequence shown here is derived from an EMBL/GenBank/DDBJ whole genome shotgun (WGS) entry which is preliminary data.</text>
</comment>
<reference evidence="2 3" key="1">
    <citation type="submission" date="2019-02" db="EMBL/GenBank/DDBJ databases">
        <title>Genome sequencing of the rare red list fungi Dentipellis fragilis.</title>
        <authorList>
            <person name="Buettner E."/>
            <person name="Kellner H."/>
        </authorList>
    </citation>
    <scope>NUCLEOTIDE SEQUENCE [LARGE SCALE GENOMIC DNA]</scope>
    <source>
        <strain evidence="2 3">DSM 105465</strain>
    </source>
</reference>
<evidence type="ECO:0000313" key="2">
    <source>
        <dbReference type="EMBL" id="TFY55249.1"/>
    </source>
</evidence>
<evidence type="ECO:0000256" key="1">
    <source>
        <dbReference type="SAM" id="MobiDB-lite"/>
    </source>
</evidence>
<gene>
    <name evidence="2" type="ORF">EVG20_g9392</name>
</gene>
<organism evidence="2 3">
    <name type="scientific">Dentipellis fragilis</name>
    <dbReference type="NCBI Taxonomy" id="205917"/>
    <lineage>
        <taxon>Eukaryota</taxon>
        <taxon>Fungi</taxon>
        <taxon>Dikarya</taxon>
        <taxon>Basidiomycota</taxon>
        <taxon>Agaricomycotina</taxon>
        <taxon>Agaricomycetes</taxon>
        <taxon>Russulales</taxon>
        <taxon>Hericiaceae</taxon>
        <taxon>Dentipellis</taxon>
    </lineage>
</organism>
<feature type="region of interest" description="Disordered" evidence="1">
    <location>
        <begin position="367"/>
        <end position="419"/>
    </location>
</feature>
<dbReference type="OrthoDB" id="2537650at2759"/>
<feature type="compositionally biased region" description="Low complexity" evidence="1">
    <location>
        <begin position="105"/>
        <end position="121"/>
    </location>
</feature>
<protein>
    <submittedName>
        <fullName evidence="2">Uncharacterized protein</fullName>
    </submittedName>
</protein>
<sequence length="419" mass="44384">MFNSWFGRRPTSPPQSPRSPDSAPAVPFSDKPIISPASTSRPTLVTPSENPRAAASGSNLHARGGALSTQRKQAGDDDTTKKRAYTTALSTPHDAVLAELHGVRSSPDATTTASPATIDPTGTLGERPAEGALSDKEKDGDKLRSRETVLSGVSAAVSGQGQTPAGTPQTKLEPLYEPFTGTVIGNITPAPMATGSDAAKAKEELWTQMGTIRALQAEMASMHVTMEGIGLGHGEVGAGRSGHIKLSERQRSASGGGEKLDEMGATEGAEAEAEEAKEEERTRVEREEMFGQAEKRFEGKKEEIDAIMTKLDALAGALAKFHALETPTVDFDADIASRSNTNSTGMSVPTSLRPLHPDVLRLSRLSMDSSIPGHGRSRMAMGSEGYLLESPASIQSALPPMEDPLDRQPAPKFDPRPWE</sequence>